<dbReference type="InterPro" id="IPR005094">
    <property type="entry name" value="Endonuclease_MobA/VirD2"/>
</dbReference>
<proteinExistence type="predicted"/>
<dbReference type="NCBIfam" id="NF041325">
    <property type="entry name" value="Bacteroid_MobB"/>
    <property type="match status" value="1"/>
</dbReference>
<dbReference type="Proteomes" id="UP000655016">
    <property type="component" value="Unassembled WGS sequence"/>
</dbReference>
<evidence type="ECO:0000259" key="1">
    <source>
        <dbReference type="Pfam" id="PF03432"/>
    </source>
</evidence>
<evidence type="ECO:0000313" key="2">
    <source>
        <dbReference type="EMBL" id="GGF14357.1"/>
    </source>
</evidence>
<feature type="domain" description="MobA/VirD2-like nuclease" evidence="1">
    <location>
        <begin position="42"/>
        <end position="151"/>
    </location>
</feature>
<dbReference type="RefSeq" id="WP_163394742.1">
    <property type="nucleotide sequence ID" value="NZ_BMKP01000005.1"/>
</dbReference>
<reference evidence="3" key="1">
    <citation type="journal article" date="2019" name="Int. J. Syst. Evol. Microbiol.">
        <title>The Global Catalogue of Microorganisms (GCM) 10K type strain sequencing project: providing services to taxonomists for standard genome sequencing and annotation.</title>
        <authorList>
            <consortium name="The Broad Institute Genomics Platform"/>
            <consortium name="The Broad Institute Genome Sequencing Center for Infectious Disease"/>
            <person name="Wu L."/>
            <person name="Ma J."/>
        </authorList>
    </citation>
    <scope>NUCLEOTIDE SEQUENCE [LARGE SCALE GENOMIC DNA]</scope>
    <source>
        <strain evidence="3">CGMCC 1.16060</strain>
    </source>
</reference>
<sequence>MIAKIGRGSNLYGTLEYNLLKVQKDEASVVFTSKIIETVTGQYSAAQLARSFQTLLALNRNTEKPVIHISLNPDPKDIVDDDRFREMAAEYMVKMGYGQQPFAVFKHTDIEREHIHIVTICVDEEGKKISDKFEKRRSMAVCRELERKYGLISAQDKAHGQQGKIFNPVDYRAADVKSQIAAVIRYLPKYYQFQTLGEYNALLSLFNITTEKVESHLHGKIRQGLLYLSLNENGERAGHPLKASLFGKNLGLPALDIHFGSCKKALKENSGTIKLKDTIRVALHSTDNEMDFKNKLLHQDINTVVRRNETGRIYGITFIDHNFKTVWNGSRLGAEFSANIFNKQWSNDIIQNTKESLAVNSKIVIHNLDDLPDDNPHELFKFLNNENGAISQENNFSLGAFGGLLPEANGEDYAEDAFAAKMKKKRKHNRDK</sequence>
<keyword evidence="3" id="KW-1185">Reference proteome</keyword>
<name>A0ABQ1UAD3_9FLAO</name>
<dbReference type="EMBL" id="BMKP01000005">
    <property type="protein sequence ID" value="GGF14357.1"/>
    <property type="molecule type" value="Genomic_DNA"/>
</dbReference>
<comment type="caution">
    <text evidence="2">The sequence shown here is derived from an EMBL/GenBank/DDBJ whole genome shotgun (WGS) entry which is preliminary data.</text>
</comment>
<evidence type="ECO:0000313" key="3">
    <source>
        <dbReference type="Proteomes" id="UP000655016"/>
    </source>
</evidence>
<protein>
    <submittedName>
        <fullName evidence="2">Mobilization protein</fullName>
    </submittedName>
</protein>
<dbReference type="Pfam" id="PF03432">
    <property type="entry name" value="Relaxase"/>
    <property type="match status" value="1"/>
</dbReference>
<gene>
    <name evidence="2" type="ORF">GCM10011518_24600</name>
</gene>
<accession>A0ABQ1UAD3</accession>
<organism evidence="2 3">
    <name type="scientific">Flavobacterium limi</name>
    <dbReference type="NCBI Taxonomy" id="2045105"/>
    <lineage>
        <taxon>Bacteria</taxon>
        <taxon>Pseudomonadati</taxon>
        <taxon>Bacteroidota</taxon>
        <taxon>Flavobacteriia</taxon>
        <taxon>Flavobacteriales</taxon>
        <taxon>Flavobacteriaceae</taxon>
        <taxon>Flavobacterium</taxon>
    </lineage>
</organism>